<sequence length="188" mass="21163">MTCLEHLDGQMRQASDSGLFLNEARMVKIVYDTMKFDDSLRLESPLNSVAQATHALHAEAVKMRQHHSAKNQSKLDIMKNALKPYVFEHVPNCSEMTVKIAVPRETVARDVLCRFSRDALQVSVKGHALQPTVINGKLQHPVDVESCAWRLEGNGEYRQLVIDLEKISGGLDWQDLLQFGSVESEHVV</sequence>
<comment type="subcellular location">
    <subcellularLocation>
        <location evidence="1">Cytoplasm</location>
    </subcellularLocation>
</comment>
<comment type="caution">
    <text evidence="4">The sequence shown here is derived from an EMBL/GenBank/DDBJ whole genome shotgun (WGS) entry which is preliminary data.</text>
</comment>
<dbReference type="PROSITE" id="PS51203">
    <property type="entry name" value="CS"/>
    <property type="match status" value="1"/>
</dbReference>
<gene>
    <name evidence="4" type="ORF">AB1Y20_015754</name>
</gene>
<evidence type="ECO:0000259" key="3">
    <source>
        <dbReference type="PROSITE" id="PS51203"/>
    </source>
</evidence>
<dbReference type="InterPro" id="IPR007052">
    <property type="entry name" value="CS_dom"/>
</dbReference>
<dbReference type="Pfam" id="PF04969">
    <property type="entry name" value="CS"/>
    <property type="match status" value="1"/>
</dbReference>
<evidence type="ECO:0000256" key="1">
    <source>
        <dbReference type="ARBA" id="ARBA00004496"/>
    </source>
</evidence>
<organism evidence="4 5">
    <name type="scientific">Prymnesium parvum</name>
    <name type="common">Toxic golden alga</name>
    <dbReference type="NCBI Taxonomy" id="97485"/>
    <lineage>
        <taxon>Eukaryota</taxon>
        <taxon>Haptista</taxon>
        <taxon>Haptophyta</taxon>
        <taxon>Prymnesiophyceae</taxon>
        <taxon>Prymnesiales</taxon>
        <taxon>Prymnesiaceae</taxon>
        <taxon>Prymnesium</taxon>
    </lineage>
</organism>
<evidence type="ECO:0000313" key="5">
    <source>
        <dbReference type="Proteomes" id="UP001515480"/>
    </source>
</evidence>
<dbReference type="Gene3D" id="2.60.40.790">
    <property type="match status" value="1"/>
</dbReference>
<keyword evidence="5" id="KW-1185">Reference proteome</keyword>
<evidence type="ECO:0000313" key="4">
    <source>
        <dbReference type="EMBL" id="KAL1527071.1"/>
    </source>
</evidence>
<dbReference type="InterPro" id="IPR037898">
    <property type="entry name" value="NudC_fam"/>
</dbReference>
<dbReference type="GO" id="GO:0006457">
    <property type="term" value="P:protein folding"/>
    <property type="evidence" value="ECO:0007669"/>
    <property type="project" value="TreeGrafter"/>
</dbReference>
<evidence type="ECO:0000256" key="2">
    <source>
        <dbReference type="ARBA" id="ARBA00022490"/>
    </source>
</evidence>
<keyword evidence="2" id="KW-0963">Cytoplasm</keyword>
<dbReference type="GO" id="GO:0051082">
    <property type="term" value="F:unfolded protein binding"/>
    <property type="evidence" value="ECO:0007669"/>
    <property type="project" value="TreeGrafter"/>
</dbReference>
<protein>
    <recommendedName>
        <fullName evidence="3">CS domain-containing protein</fullName>
    </recommendedName>
</protein>
<dbReference type="Proteomes" id="UP001515480">
    <property type="component" value="Unassembled WGS sequence"/>
</dbReference>
<accession>A0AB34K2D4</accession>
<feature type="domain" description="CS" evidence="3">
    <location>
        <begin position="80"/>
        <end position="177"/>
    </location>
</feature>
<dbReference type="AlphaFoldDB" id="A0AB34K2D4"/>
<proteinExistence type="predicted"/>
<reference evidence="4 5" key="1">
    <citation type="journal article" date="2024" name="Science">
        <title>Giant polyketide synthase enzymes in the biosynthesis of giant marine polyether toxins.</title>
        <authorList>
            <person name="Fallon T.R."/>
            <person name="Shende V.V."/>
            <person name="Wierzbicki I.H."/>
            <person name="Pendleton A.L."/>
            <person name="Watervoot N.F."/>
            <person name="Auber R.P."/>
            <person name="Gonzalez D.J."/>
            <person name="Wisecaver J.H."/>
            <person name="Moore B.S."/>
        </authorList>
    </citation>
    <scope>NUCLEOTIDE SEQUENCE [LARGE SCALE GENOMIC DNA]</scope>
    <source>
        <strain evidence="4 5">12B1</strain>
    </source>
</reference>
<dbReference type="InterPro" id="IPR008978">
    <property type="entry name" value="HSP20-like_chaperone"/>
</dbReference>
<dbReference type="PANTHER" id="PTHR12356:SF3">
    <property type="entry name" value="NUCLEAR MIGRATION PROTEIN NUDC"/>
    <property type="match status" value="1"/>
</dbReference>
<dbReference type="PANTHER" id="PTHR12356">
    <property type="entry name" value="NUCLEAR MOVEMENT PROTEIN NUDC"/>
    <property type="match status" value="1"/>
</dbReference>
<dbReference type="SUPFAM" id="SSF49764">
    <property type="entry name" value="HSP20-like chaperones"/>
    <property type="match status" value="1"/>
</dbReference>
<name>A0AB34K2D4_PRYPA</name>
<dbReference type="CDD" id="cd06467">
    <property type="entry name" value="p23_NUDC_like"/>
    <property type="match status" value="1"/>
</dbReference>
<dbReference type="EMBL" id="JBGBPQ010000003">
    <property type="protein sequence ID" value="KAL1527071.1"/>
    <property type="molecule type" value="Genomic_DNA"/>
</dbReference>
<dbReference type="GO" id="GO:0005737">
    <property type="term" value="C:cytoplasm"/>
    <property type="evidence" value="ECO:0007669"/>
    <property type="project" value="UniProtKB-SubCell"/>
</dbReference>